<evidence type="ECO:0000313" key="7">
    <source>
        <dbReference type="Proteomes" id="UP000308488"/>
    </source>
</evidence>
<dbReference type="AlphaFoldDB" id="A0A4U6QVY9"/>
<comment type="catalytic activity">
    <reaction evidence="5">
        <text>ethanolamine = acetaldehyde + NH4(+)</text>
        <dbReference type="Rhea" id="RHEA:15313"/>
        <dbReference type="ChEBI" id="CHEBI:15343"/>
        <dbReference type="ChEBI" id="CHEBI:28938"/>
        <dbReference type="ChEBI" id="CHEBI:57603"/>
        <dbReference type="EC" id="4.3.1.7"/>
    </reaction>
</comment>
<comment type="function">
    <text evidence="5">Catalyzes the deamination of various vicinal amino-alcohols to oxo compounds. Allows this organism to utilize ethanolamine as the sole source of nitrogen and carbon in the presence of external vitamin B12.</text>
</comment>
<feature type="binding site" evidence="5">
    <location>
        <position position="219"/>
    </location>
    <ligand>
        <name>adenosylcob(III)alamin</name>
        <dbReference type="ChEBI" id="CHEBI:18408"/>
    </ligand>
</feature>
<comment type="cofactor">
    <cofactor evidence="5">
        <name>adenosylcob(III)alamin</name>
        <dbReference type="ChEBI" id="CHEBI:18408"/>
    </cofactor>
    <text evidence="5">Binds between the large and small subunits.</text>
</comment>
<keyword evidence="1 5" id="KW-0846">Cobalamin</keyword>
<dbReference type="Pfam" id="PF05985">
    <property type="entry name" value="EutC"/>
    <property type="match status" value="1"/>
</dbReference>
<dbReference type="InterPro" id="IPR009246">
    <property type="entry name" value="EutC"/>
</dbReference>
<sequence>MSEERPLVTGNVWRVLRQFTDARIGLGRAGISLPTHELLKFQLAHARARDAVHFPLDVKRLVENLNASPAALPGESPLLLKSQAQDRLTYLQRPDLGRELSQESVQQLARHRVRDQSEPVVAIVIVDGLSSSAIQNSAEPMVTQLLRDLGEDPGDWRLAPLSIVEQGRVAIGDEIGECLGASVVVVLIGERPGLSSPDSLGMYLTWGPERGLSDARRNCISNVRPGGLSFEQASQRLRHLMEEARRLRISGISLKDRTDEVVIETTANSTTFLTD</sequence>
<dbReference type="GO" id="GO:0006520">
    <property type="term" value="P:amino acid metabolic process"/>
    <property type="evidence" value="ECO:0007669"/>
    <property type="project" value="InterPro"/>
</dbReference>
<dbReference type="GO" id="GO:0008851">
    <property type="term" value="F:ethanolamine ammonia-lyase activity"/>
    <property type="evidence" value="ECO:0007669"/>
    <property type="project" value="UniProtKB-UniRule"/>
</dbReference>
<name>A0A4U6QVY9_9GAMM</name>
<keyword evidence="4 5" id="KW-1283">Bacterial microcompartment</keyword>
<comment type="subunit">
    <text evidence="5">The basic unit is a heterodimer which dimerizes to form tetramers. The heterotetramers trimerize; 6 large subunits form a core ring with 6 small subunits projecting outwards.</text>
</comment>
<dbReference type="RefSeq" id="WP_137437770.1">
    <property type="nucleotide sequence ID" value="NZ_JANRHC010000003.1"/>
</dbReference>
<evidence type="ECO:0000313" key="6">
    <source>
        <dbReference type="EMBL" id="TKV64412.1"/>
    </source>
</evidence>
<keyword evidence="2 5" id="KW-0456">Lyase</keyword>
<comment type="pathway">
    <text evidence="5">Amine and polyamine degradation; ethanolamine degradation.</text>
</comment>
<dbReference type="GO" id="GO:0031471">
    <property type="term" value="C:ethanolamine degradation polyhedral organelle"/>
    <property type="evidence" value="ECO:0007669"/>
    <property type="project" value="UniProtKB-UniRule"/>
</dbReference>
<dbReference type="GO" id="GO:0031419">
    <property type="term" value="F:cobalamin binding"/>
    <property type="evidence" value="ECO:0007669"/>
    <property type="project" value="UniProtKB-UniRule"/>
</dbReference>
<comment type="subcellular location">
    <subcellularLocation>
        <location evidence="5">Bacterial microcompartment</location>
    </subcellularLocation>
</comment>
<dbReference type="Gene3D" id="1.10.30.40">
    <property type="entry name" value="Ethanolamine ammonia-lyase light chain (EutC), N-terminal domain"/>
    <property type="match status" value="1"/>
</dbReference>
<dbReference type="PANTHER" id="PTHR39330">
    <property type="entry name" value="ETHANOLAMINE AMMONIA-LYASE LIGHT CHAIN"/>
    <property type="match status" value="1"/>
</dbReference>
<evidence type="ECO:0000256" key="5">
    <source>
        <dbReference type="HAMAP-Rule" id="MF_00601"/>
    </source>
</evidence>
<feature type="binding site" evidence="5">
    <location>
        <position position="169"/>
    </location>
    <ligand>
        <name>adenosylcob(III)alamin</name>
        <dbReference type="ChEBI" id="CHEBI:18408"/>
    </ligand>
</feature>
<dbReference type="InterPro" id="IPR042251">
    <property type="entry name" value="EutC_C"/>
</dbReference>
<reference evidence="6 7" key="1">
    <citation type="submission" date="2019-05" db="EMBL/GenBank/DDBJ databases">
        <title>Marinobacter panjinensis sp. nov., a moderately halophilic bacterium isolated from sea tidal flat environment.</title>
        <authorList>
            <person name="Yang W."/>
            <person name="An M."/>
            <person name="He W."/>
            <person name="Luo X."/>
            <person name="Zhu L."/>
            <person name="Chen G."/>
            <person name="Zhang Y."/>
            <person name="Wang Y."/>
        </authorList>
    </citation>
    <scope>NUCLEOTIDE SEQUENCE [LARGE SCALE GENOMIC DNA]</scope>
    <source>
        <strain evidence="6 7">PJ-16</strain>
    </source>
</reference>
<dbReference type="OrthoDB" id="114248at2"/>
<gene>
    <name evidence="5" type="primary">eutC</name>
    <name evidence="6" type="ORF">FDP08_18590</name>
</gene>
<dbReference type="InterPro" id="IPR042255">
    <property type="entry name" value="EutC_N"/>
</dbReference>
<evidence type="ECO:0000256" key="2">
    <source>
        <dbReference type="ARBA" id="ARBA00023239"/>
    </source>
</evidence>
<keyword evidence="3 5" id="KW-0170">Cobalt</keyword>
<comment type="similarity">
    <text evidence="5">Belongs to the EutC family.</text>
</comment>
<proteinExistence type="inferred from homology"/>
<dbReference type="EC" id="4.3.1.7" evidence="5"/>
<keyword evidence="7" id="KW-1185">Reference proteome</keyword>
<comment type="caution">
    <text evidence="6">The sequence shown here is derived from an EMBL/GenBank/DDBJ whole genome shotgun (WGS) entry which is preliminary data.</text>
</comment>
<dbReference type="GO" id="GO:0009350">
    <property type="term" value="C:ethanolamine ammonia-lyase complex"/>
    <property type="evidence" value="ECO:0007669"/>
    <property type="project" value="UniProtKB-UniRule"/>
</dbReference>
<organism evidence="6 7">
    <name type="scientific">Marinobacter panjinensis</name>
    <dbReference type="NCBI Taxonomy" id="2576384"/>
    <lineage>
        <taxon>Bacteria</taxon>
        <taxon>Pseudomonadati</taxon>
        <taxon>Pseudomonadota</taxon>
        <taxon>Gammaproteobacteria</taxon>
        <taxon>Pseudomonadales</taxon>
        <taxon>Marinobacteraceae</taxon>
        <taxon>Marinobacter</taxon>
    </lineage>
</organism>
<dbReference type="HAMAP" id="MF_00601">
    <property type="entry name" value="EutC"/>
    <property type="match status" value="1"/>
</dbReference>
<dbReference type="PIRSF" id="PIRSF018982">
    <property type="entry name" value="EutC"/>
    <property type="match status" value="1"/>
</dbReference>
<dbReference type="EMBL" id="SZYH01000002">
    <property type="protein sequence ID" value="TKV64412.1"/>
    <property type="molecule type" value="Genomic_DNA"/>
</dbReference>
<accession>A0A4U6QVY9</accession>
<dbReference type="NCBIfam" id="NF003971">
    <property type="entry name" value="PRK05465.1"/>
    <property type="match status" value="1"/>
</dbReference>
<dbReference type="PANTHER" id="PTHR39330:SF1">
    <property type="entry name" value="ETHANOLAMINE AMMONIA-LYASE SMALL SUBUNIT"/>
    <property type="match status" value="1"/>
</dbReference>
<dbReference type="UniPathway" id="UPA00560"/>
<dbReference type="Gene3D" id="3.40.50.11240">
    <property type="entry name" value="Ethanolamine ammonia-lyase light chain (EutC)"/>
    <property type="match status" value="1"/>
</dbReference>
<dbReference type="Proteomes" id="UP000308488">
    <property type="component" value="Unassembled WGS sequence"/>
</dbReference>
<evidence type="ECO:0000256" key="3">
    <source>
        <dbReference type="ARBA" id="ARBA00023285"/>
    </source>
</evidence>
<evidence type="ECO:0000256" key="4">
    <source>
        <dbReference type="ARBA" id="ARBA00024446"/>
    </source>
</evidence>
<dbReference type="GO" id="GO:0046336">
    <property type="term" value="P:ethanolamine catabolic process"/>
    <property type="evidence" value="ECO:0007669"/>
    <property type="project" value="UniProtKB-UniRule"/>
</dbReference>
<feature type="binding site" evidence="5">
    <location>
        <position position="190"/>
    </location>
    <ligand>
        <name>adenosylcob(III)alamin</name>
        <dbReference type="ChEBI" id="CHEBI:18408"/>
    </ligand>
</feature>
<protein>
    <recommendedName>
        <fullName evidence="5">Ethanolamine ammonia-lyase small subunit</fullName>
        <shortName evidence="5">EAL small subunit</shortName>
        <ecNumber evidence="5">4.3.1.7</ecNumber>
    </recommendedName>
</protein>
<evidence type="ECO:0000256" key="1">
    <source>
        <dbReference type="ARBA" id="ARBA00022628"/>
    </source>
</evidence>